<dbReference type="GO" id="GO:0006508">
    <property type="term" value="P:proteolysis"/>
    <property type="evidence" value="ECO:0007669"/>
    <property type="project" value="UniProtKB-KW"/>
</dbReference>
<dbReference type="HAMAP" id="MF_00161">
    <property type="entry name" value="LspA"/>
    <property type="match status" value="1"/>
</dbReference>
<evidence type="ECO:0000313" key="11">
    <source>
        <dbReference type="EMBL" id="HIU95315.1"/>
    </source>
</evidence>
<dbReference type="PRINTS" id="PR00781">
    <property type="entry name" value="LIPOSIGPTASE"/>
</dbReference>
<gene>
    <name evidence="9 11" type="primary">lspA</name>
    <name evidence="11" type="ORF">IAD25_01195</name>
</gene>
<dbReference type="EMBL" id="DVOB01000029">
    <property type="protein sequence ID" value="HIU95315.1"/>
    <property type="molecule type" value="Genomic_DNA"/>
</dbReference>
<feature type="active site" evidence="9">
    <location>
        <position position="107"/>
    </location>
</feature>
<dbReference type="Proteomes" id="UP000824130">
    <property type="component" value="Unassembled WGS sequence"/>
</dbReference>
<dbReference type="PANTHER" id="PTHR33695:SF1">
    <property type="entry name" value="LIPOPROTEIN SIGNAL PEPTIDASE"/>
    <property type="match status" value="1"/>
</dbReference>
<reference evidence="11" key="1">
    <citation type="submission" date="2020-10" db="EMBL/GenBank/DDBJ databases">
        <authorList>
            <person name="Gilroy R."/>
        </authorList>
    </citation>
    <scope>NUCLEOTIDE SEQUENCE</scope>
    <source>
        <strain evidence="11">ChiSjej4B22-8349</strain>
    </source>
</reference>
<evidence type="ECO:0000313" key="12">
    <source>
        <dbReference type="Proteomes" id="UP000824130"/>
    </source>
</evidence>
<comment type="similarity">
    <text evidence="1 9 10">Belongs to the peptidase A8 family.</text>
</comment>
<evidence type="ECO:0000256" key="6">
    <source>
        <dbReference type="ARBA" id="ARBA00022801"/>
    </source>
</evidence>
<reference evidence="11" key="2">
    <citation type="journal article" date="2021" name="PeerJ">
        <title>Extensive microbial diversity within the chicken gut microbiome revealed by metagenomics and culture.</title>
        <authorList>
            <person name="Gilroy R."/>
            <person name="Ravi A."/>
            <person name="Getino M."/>
            <person name="Pursley I."/>
            <person name="Horton D.L."/>
            <person name="Alikhan N.F."/>
            <person name="Baker D."/>
            <person name="Gharbi K."/>
            <person name="Hall N."/>
            <person name="Watson M."/>
            <person name="Adriaenssens E.M."/>
            <person name="Foster-Nyarko E."/>
            <person name="Jarju S."/>
            <person name="Secka A."/>
            <person name="Antonio M."/>
            <person name="Oren A."/>
            <person name="Chaudhuri R.R."/>
            <person name="La Ragione R."/>
            <person name="Hildebrand F."/>
            <person name="Pallen M.J."/>
        </authorList>
    </citation>
    <scope>NUCLEOTIDE SEQUENCE</scope>
    <source>
        <strain evidence="11">ChiSjej4B22-8349</strain>
    </source>
</reference>
<dbReference type="InterPro" id="IPR001872">
    <property type="entry name" value="Peptidase_A8"/>
</dbReference>
<sequence length="150" mass="16759">MTAAVILVDQLVKRAVLSNMTVGETIPLLENIFHITYVQNRGAAFSMWEQQWVVLIVIPTVALAAGLVLIYIKRETWSRLTLLSVALICGGGIGNLMDRIMQGYVVDMFDCRFFPFFDFPVFNVADISICVGCGLLLLDVIFLEGKRQVK</sequence>
<feature type="transmembrane region" description="Helical" evidence="9">
    <location>
        <begin position="52"/>
        <end position="72"/>
    </location>
</feature>
<accession>A0A9D1N5N6</accession>
<dbReference type="Pfam" id="PF01252">
    <property type="entry name" value="Peptidase_A8"/>
    <property type="match status" value="1"/>
</dbReference>
<keyword evidence="3 9" id="KW-0645">Protease</keyword>
<feature type="active site" evidence="9">
    <location>
        <position position="126"/>
    </location>
</feature>
<keyword evidence="6 9" id="KW-0378">Hydrolase</keyword>
<dbReference type="AlphaFoldDB" id="A0A9D1N5N6"/>
<comment type="caution">
    <text evidence="11">The sequence shown here is derived from an EMBL/GenBank/DDBJ whole genome shotgun (WGS) entry which is preliminary data.</text>
</comment>
<protein>
    <recommendedName>
        <fullName evidence="9">Lipoprotein signal peptidase</fullName>
        <ecNumber evidence="9">3.4.23.36</ecNumber>
    </recommendedName>
    <alternativeName>
        <fullName evidence="9">Prolipoprotein signal peptidase</fullName>
    </alternativeName>
    <alternativeName>
        <fullName evidence="9">Signal peptidase II</fullName>
        <shortName evidence="9">SPase II</shortName>
    </alternativeName>
</protein>
<feature type="transmembrane region" description="Helical" evidence="9">
    <location>
        <begin position="121"/>
        <end position="143"/>
    </location>
</feature>
<organism evidence="11 12">
    <name type="scientific">Candidatus Allocopromorpha excrementipullorum</name>
    <dbReference type="NCBI Taxonomy" id="2840743"/>
    <lineage>
        <taxon>Bacteria</taxon>
        <taxon>Bacillati</taxon>
        <taxon>Bacillota</taxon>
        <taxon>Clostridia</taxon>
        <taxon>Eubacteriales</taxon>
        <taxon>Eubacteriaceae</taxon>
        <taxon>Eubacteriaceae incertae sedis</taxon>
        <taxon>Candidatus Allocopromorpha</taxon>
    </lineage>
</organism>
<dbReference type="NCBIfam" id="TIGR00077">
    <property type="entry name" value="lspA"/>
    <property type="match status" value="1"/>
</dbReference>
<comment type="catalytic activity">
    <reaction evidence="9">
        <text>Release of signal peptides from bacterial membrane prolipoproteins. Hydrolyzes -Xaa-Yaa-Zaa-|-(S,diacylglyceryl)Cys-, in which Xaa is hydrophobic (preferably Leu), and Yaa (Ala or Ser) and Zaa (Gly or Ala) have small, neutral side chains.</text>
        <dbReference type="EC" id="3.4.23.36"/>
    </reaction>
</comment>
<dbReference type="EC" id="3.4.23.36" evidence="9"/>
<evidence type="ECO:0000256" key="7">
    <source>
        <dbReference type="ARBA" id="ARBA00022989"/>
    </source>
</evidence>
<keyword evidence="2 9" id="KW-1003">Cell membrane</keyword>
<proteinExistence type="inferred from homology"/>
<evidence type="ECO:0000256" key="8">
    <source>
        <dbReference type="ARBA" id="ARBA00023136"/>
    </source>
</evidence>
<comment type="subcellular location">
    <subcellularLocation>
        <location evidence="9">Cell membrane</location>
        <topology evidence="9">Multi-pass membrane protein</topology>
    </subcellularLocation>
</comment>
<evidence type="ECO:0000256" key="1">
    <source>
        <dbReference type="ARBA" id="ARBA00006139"/>
    </source>
</evidence>
<comment type="pathway">
    <text evidence="9">Protein modification; lipoprotein biosynthesis (signal peptide cleavage).</text>
</comment>
<keyword evidence="8 9" id="KW-0472">Membrane</keyword>
<keyword evidence="7 9" id="KW-1133">Transmembrane helix</keyword>
<keyword evidence="5 9" id="KW-0064">Aspartyl protease</keyword>
<comment type="function">
    <text evidence="9">This protein specifically catalyzes the removal of signal peptides from prolipoproteins.</text>
</comment>
<keyword evidence="4 9" id="KW-0812">Transmembrane</keyword>
<dbReference type="GO" id="GO:0004190">
    <property type="term" value="F:aspartic-type endopeptidase activity"/>
    <property type="evidence" value="ECO:0007669"/>
    <property type="project" value="UniProtKB-UniRule"/>
</dbReference>
<name>A0A9D1N5N6_9FIRM</name>
<evidence type="ECO:0000256" key="9">
    <source>
        <dbReference type="HAMAP-Rule" id="MF_00161"/>
    </source>
</evidence>
<evidence type="ECO:0000256" key="5">
    <source>
        <dbReference type="ARBA" id="ARBA00022750"/>
    </source>
</evidence>
<evidence type="ECO:0000256" key="2">
    <source>
        <dbReference type="ARBA" id="ARBA00022475"/>
    </source>
</evidence>
<dbReference type="GO" id="GO:0005886">
    <property type="term" value="C:plasma membrane"/>
    <property type="evidence" value="ECO:0007669"/>
    <property type="project" value="UniProtKB-SubCell"/>
</dbReference>
<evidence type="ECO:0000256" key="4">
    <source>
        <dbReference type="ARBA" id="ARBA00022692"/>
    </source>
</evidence>
<evidence type="ECO:0000256" key="10">
    <source>
        <dbReference type="RuleBase" id="RU004181"/>
    </source>
</evidence>
<dbReference type="PANTHER" id="PTHR33695">
    <property type="entry name" value="LIPOPROTEIN SIGNAL PEPTIDASE"/>
    <property type="match status" value="1"/>
</dbReference>
<comment type="caution">
    <text evidence="9">Lacks conserved residue(s) required for the propagation of feature annotation.</text>
</comment>
<feature type="transmembrane region" description="Helical" evidence="9">
    <location>
        <begin position="79"/>
        <end position="101"/>
    </location>
</feature>
<evidence type="ECO:0000256" key="3">
    <source>
        <dbReference type="ARBA" id="ARBA00022670"/>
    </source>
</evidence>